<protein>
    <submittedName>
        <fullName evidence="2">Uncharacterized protein</fullName>
    </submittedName>
</protein>
<proteinExistence type="predicted"/>
<keyword evidence="1" id="KW-1133">Transmembrane helix</keyword>
<feature type="transmembrane region" description="Helical" evidence="1">
    <location>
        <begin position="30"/>
        <end position="52"/>
    </location>
</feature>
<dbReference type="AlphaFoldDB" id="A0A5J5EV67"/>
<evidence type="ECO:0000313" key="3">
    <source>
        <dbReference type="Proteomes" id="UP000326924"/>
    </source>
</evidence>
<keyword evidence="1" id="KW-0812">Transmembrane</keyword>
<accession>A0A5J5EV67</accession>
<comment type="caution">
    <text evidence="2">The sequence shown here is derived from an EMBL/GenBank/DDBJ whole genome shotgun (WGS) entry which is preliminary data.</text>
</comment>
<sequence>MSREPSPALFIAREPTSAGSRRNRVYRIRLWLMILMLLLTHPCSLLLFQPLLLHCRLSGPVLDALGPAASPLGGRRWFCRSLLLHGCTALASHRGCRADQHSQFDRTHPHGVHMLCRRVVVFMFCVRKIGEIRIVLRPEVIASGSPVRNVQMIVVGMVLRCFREKLRAWGSCCAARRYRGRSSSSNTRLVLRF</sequence>
<organism evidence="2 3">
    <name type="scientific">Sphaerosporella brunnea</name>
    <dbReference type="NCBI Taxonomy" id="1250544"/>
    <lineage>
        <taxon>Eukaryota</taxon>
        <taxon>Fungi</taxon>
        <taxon>Dikarya</taxon>
        <taxon>Ascomycota</taxon>
        <taxon>Pezizomycotina</taxon>
        <taxon>Pezizomycetes</taxon>
        <taxon>Pezizales</taxon>
        <taxon>Pyronemataceae</taxon>
        <taxon>Sphaerosporella</taxon>
    </lineage>
</organism>
<dbReference type="EMBL" id="VXIS01000104">
    <property type="protein sequence ID" value="KAA8904811.1"/>
    <property type="molecule type" value="Genomic_DNA"/>
</dbReference>
<keyword evidence="3" id="KW-1185">Reference proteome</keyword>
<gene>
    <name evidence="2" type="ORF">FN846DRAFT_20179</name>
</gene>
<dbReference type="InParanoid" id="A0A5J5EV67"/>
<name>A0A5J5EV67_9PEZI</name>
<reference evidence="2 3" key="1">
    <citation type="submission" date="2019-09" db="EMBL/GenBank/DDBJ databases">
        <title>Draft genome of the ectomycorrhizal ascomycete Sphaerosporella brunnea.</title>
        <authorList>
            <consortium name="DOE Joint Genome Institute"/>
            <person name="Benucci G.M."/>
            <person name="Marozzi G."/>
            <person name="Antonielli L."/>
            <person name="Sanchez S."/>
            <person name="Marco P."/>
            <person name="Wang X."/>
            <person name="Falini L.B."/>
            <person name="Barry K."/>
            <person name="Haridas S."/>
            <person name="Lipzen A."/>
            <person name="Labutti K."/>
            <person name="Grigoriev I.V."/>
            <person name="Murat C."/>
            <person name="Martin F."/>
            <person name="Albertini E."/>
            <person name="Donnini D."/>
            <person name="Bonito G."/>
        </authorList>
    </citation>
    <scope>NUCLEOTIDE SEQUENCE [LARGE SCALE GENOMIC DNA]</scope>
    <source>
        <strain evidence="2 3">Sb_GMNB300</strain>
    </source>
</reference>
<evidence type="ECO:0000256" key="1">
    <source>
        <dbReference type="SAM" id="Phobius"/>
    </source>
</evidence>
<evidence type="ECO:0000313" key="2">
    <source>
        <dbReference type="EMBL" id="KAA8904811.1"/>
    </source>
</evidence>
<dbReference type="Proteomes" id="UP000326924">
    <property type="component" value="Unassembled WGS sequence"/>
</dbReference>
<keyword evidence="1" id="KW-0472">Membrane</keyword>